<dbReference type="Gene3D" id="1.10.10.200">
    <property type="match status" value="1"/>
</dbReference>
<evidence type="ECO:0000256" key="1">
    <source>
        <dbReference type="ARBA" id="ARBA00022490"/>
    </source>
</evidence>
<keyword evidence="1" id="KW-0963">Cytoplasm</keyword>
<evidence type="ECO:0000256" key="3">
    <source>
        <dbReference type="ARBA" id="ARBA00023125"/>
    </source>
</evidence>
<dbReference type="InterPro" id="IPR002876">
    <property type="entry name" value="Transcrip_reg_TACO1-like"/>
</dbReference>
<dbReference type="SUPFAM" id="SSF75625">
    <property type="entry name" value="YebC-like"/>
    <property type="match status" value="1"/>
</dbReference>
<dbReference type="PANTHER" id="PTHR12532">
    <property type="entry name" value="TRANSLATIONAL ACTIVATOR OF CYTOCHROME C OXIDASE 1"/>
    <property type="match status" value="1"/>
</dbReference>
<keyword evidence="4" id="KW-0804">Transcription</keyword>
<dbReference type="EMBL" id="GU567972">
    <property type="protein sequence ID" value="ADI21999.1"/>
    <property type="molecule type" value="Genomic_DNA"/>
</dbReference>
<dbReference type="Pfam" id="PF20772">
    <property type="entry name" value="TACO1_YebC_N"/>
    <property type="match status" value="1"/>
</dbReference>
<protein>
    <submittedName>
        <fullName evidence="6">Uncharacterized conserved protein</fullName>
    </submittedName>
</protein>
<organism evidence="6">
    <name type="scientific">uncultured myxobacterium HF0200_01L06</name>
    <dbReference type="NCBI Taxonomy" id="723556"/>
    <lineage>
        <taxon>Bacteria</taxon>
        <taxon>Pseudomonadati</taxon>
        <taxon>Myxococcota</taxon>
        <taxon>Myxococcia</taxon>
        <taxon>Myxococcales</taxon>
        <taxon>environmental samples</taxon>
    </lineage>
</organism>
<keyword evidence="2" id="KW-0805">Transcription regulation</keyword>
<proteinExistence type="predicted"/>
<evidence type="ECO:0000259" key="5">
    <source>
        <dbReference type="Pfam" id="PF20772"/>
    </source>
</evidence>
<dbReference type="InterPro" id="IPR049083">
    <property type="entry name" value="TACO1_YebC_N"/>
</dbReference>
<evidence type="ECO:0000256" key="4">
    <source>
        <dbReference type="ARBA" id="ARBA00023163"/>
    </source>
</evidence>
<reference evidence="6" key="1">
    <citation type="submission" date="2010-01" db="EMBL/GenBank/DDBJ databases">
        <title>Genome fragments of uncultured bacteria from the North Pacific subtropical Gyre.</title>
        <authorList>
            <person name="Pham V.D."/>
            <person name="Delong E.F."/>
        </authorList>
    </citation>
    <scope>NUCLEOTIDE SEQUENCE</scope>
</reference>
<keyword evidence="3" id="KW-0238">DNA-binding</keyword>
<evidence type="ECO:0000256" key="2">
    <source>
        <dbReference type="ARBA" id="ARBA00023015"/>
    </source>
</evidence>
<dbReference type="GO" id="GO:0003677">
    <property type="term" value="F:DNA binding"/>
    <property type="evidence" value="ECO:0007669"/>
    <property type="project" value="UniProtKB-KW"/>
</dbReference>
<dbReference type="GO" id="GO:0005829">
    <property type="term" value="C:cytosol"/>
    <property type="evidence" value="ECO:0007669"/>
    <property type="project" value="TreeGrafter"/>
</dbReference>
<evidence type="ECO:0000313" key="6">
    <source>
        <dbReference type="EMBL" id="ADI21999.1"/>
    </source>
</evidence>
<dbReference type="PANTHER" id="PTHR12532:SF6">
    <property type="entry name" value="TRANSCRIPTIONAL REGULATORY PROTEIN YEBC-RELATED"/>
    <property type="match status" value="1"/>
</dbReference>
<accession>E7C3H5</accession>
<dbReference type="FunFam" id="1.10.10.200:FF:000001">
    <property type="entry name" value="Probable transcriptional regulatory protein YebC"/>
    <property type="match status" value="1"/>
</dbReference>
<name>E7C3H5_9BACT</name>
<dbReference type="InterPro" id="IPR017856">
    <property type="entry name" value="Integrase-like_N"/>
</dbReference>
<dbReference type="AlphaFoldDB" id="E7C3H5"/>
<sequence>MSGHSKWSTIKRKKGAADAKRGKIFTKLIRELSTAARIGGGEVDSNPRLRLVIDKAKAANMPKDNIERAIQKGVGGGESEAFEECVYEGYGPGGVANPD</sequence>
<dbReference type="InterPro" id="IPR029072">
    <property type="entry name" value="YebC-like"/>
</dbReference>
<feature type="domain" description="TACO1/YebC-like N-terminal" evidence="5">
    <location>
        <begin position="5"/>
        <end position="75"/>
    </location>
</feature>